<evidence type="ECO:0000313" key="13">
    <source>
        <dbReference type="EMBL" id="GIQ89148.1"/>
    </source>
</evidence>
<evidence type="ECO:0000256" key="1">
    <source>
        <dbReference type="ARBA" id="ARBA00004430"/>
    </source>
</evidence>
<evidence type="ECO:0000256" key="11">
    <source>
        <dbReference type="ARBA" id="ARBA00023273"/>
    </source>
</evidence>
<keyword evidence="8" id="KW-0969">Cilium</keyword>
<dbReference type="Gene3D" id="1.20.58.1120">
    <property type="match status" value="1"/>
</dbReference>
<dbReference type="GO" id="GO:0007018">
    <property type="term" value="P:microtubule-based movement"/>
    <property type="evidence" value="ECO:0007669"/>
    <property type="project" value="InterPro"/>
</dbReference>
<comment type="subcellular location">
    <subcellularLocation>
        <location evidence="1">Cytoplasm</location>
        <location evidence="1">Cytoskeleton</location>
        <location evidence="1">Cilium axoneme</location>
    </subcellularLocation>
</comment>
<dbReference type="GO" id="GO:0005930">
    <property type="term" value="C:axoneme"/>
    <property type="evidence" value="ECO:0007669"/>
    <property type="project" value="UniProtKB-SubCell"/>
</dbReference>
<dbReference type="AlphaFoldDB" id="A0A9K3D4Y9"/>
<gene>
    <name evidence="13" type="ORF">KIPB_011553</name>
</gene>
<keyword evidence="14" id="KW-1185">Reference proteome</keyword>
<evidence type="ECO:0000313" key="14">
    <source>
        <dbReference type="Proteomes" id="UP000265618"/>
    </source>
</evidence>
<protein>
    <submittedName>
        <fullName evidence="13">Dynein heavy chain</fullName>
    </submittedName>
</protein>
<dbReference type="InterPro" id="IPR035699">
    <property type="entry name" value="AAA_6"/>
</dbReference>
<dbReference type="PANTHER" id="PTHR45703:SF32">
    <property type="entry name" value="DYNEINS HEAVY CHAIN"/>
    <property type="match status" value="1"/>
</dbReference>
<feature type="non-terminal residue" evidence="13">
    <location>
        <position position="247"/>
    </location>
</feature>
<feature type="non-terminal residue" evidence="13">
    <location>
        <position position="1"/>
    </location>
</feature>
<feature type="domain" description="Dynein heavy chain hydrolytic ATP-binding dynein motor region" evidence="12">
    <location>
        <begin position="97"/>
        <end position="245"/>
    </location>
</feature>
<dbReference type="GO" id="GO:0045505">
    <property type="term" value="F:dynein intermediate chain binding"/>
    <property type="evidence" value="ECO:0007669"/>
    <property type="project" value="InterPro"/>
</dbReference>
<keyword evidence="6" id="KW-0243">Dynein</keyword>
<accession>A0A9K3D4Y9</accession>
<proteinExistence type="predicted"/>
<keyword evidence="3" id="KW-0493">Microtubule</keyword>
<keyword evidence="9" id="KW-0505">Motor protein</keyword>
<dbReference type="GO" id="GO:0005874">
    <property type="term" value="C:microtubule"/>
    <property type="evidence" value="ECO:0007669"/>
    <property type="project" value="UniProtKB-KW"/>
</dbReference>
<name>A0A9K3D4Y9_9EUKA</name>
<dbReference type="Gene3D" id="3.40.50.300">
    <property type="entry name" value="P-loop containing nucleotide triphosphate hydrolases"/>
    <property type="match status" value="1"/>
</dbReference>
<dbReference type="InterPro" id="IPR027417">
    <property type="entry name" value="P-loop_NTPase"/>
</dbReference>
<dbReference type="InterPro" id="IPR026983">
    <property type="entry name" value="DHC"/>
</dbReference>
<keyword evidence="5" id="KW-0067">ATP-binding</keyword>
<reference evidence="13 14" key="1">
    <citation type="journal article" date="2018" name="PLoS ONE">
        <title>The draft genome of Kipferlia bialata reveals reductive genome evolution in fornicate parasites.</title>
        <authorList>
            <person name="Tanifuji G."/>
            <person name="Takabayashi S."/>
            <person name="Kume K."/>
            <person name="Takagi M."/>
            <person name="Nakayama T."/>
            <person name="Kamikawa R."/>
            <person name="Inagaki Y."/>
            <person name="Hashimoto T."/>
        </authorList>
    </citation>
    <scope>NUCLEOTIDE SEQUENCE [LARGE SCALE GENOMIC DNA]</scope>
    <source>
        <strain evidence="13">NY0173</strain>
    </source>
</reference>
<evidence type="ECO:0000256" key="9">
    <source>
        <dbReference type="ARBA" id="ARBA00023175"/>
    </source>
</evidence>
<evidence type="ECO:0000256" key="4">
    <source>
        <dbReference type="ARBA" id="ARBA00022741"/>
    </source>
</evidence>
<evidence type="ECO:0000256" key="10">
    <source>
        <dbReference type="ARBA" id="ARBA00023212"/>
    </source>
</evidence>
<keyword evidence="11" id="KW-0966">Cell projection</keyword>
<dbReference type="SUPFAM" id="SSF52540">
    <property type="entry name" value="P-loop containing nucleoside triphosphate hydrolases"/>
    <property type="match status" value="1"/>
</dbReference>
<dbReference type="EMBL" id="BDIP01004738">
    <property type="protein sequence ID" value="GIQ89148.1"/>
    <property type="molecule type" value="Genomic_DNA"/>
</dbReference>
<keyword evidence="2" id="KW-0963">Cytoplasm</keyword>
<evidence type="ECO:0000256" key="2">
    <source>
        <dbReference type="ARBA" id="ARBA00022490"/>
    </source>
</evidence>
<keyword evidence="4" id="KW-0547">Nucleotide-binding</keyword>
<comment type="caution">
    <text evidence="13">The sequence shown here is derived from an EMBL/GenBank/DDBJ whole genome shotgun (WGS) entry which is preliminary data.</text>
</comment>
<keyword evidence="7" id="KW-0175">Coiled coil</keyword>
<dbReference type="GO" id="GO:0030286">
    <property type="term" value="C:dynein complex"/>
    <property type="evidence" value="ECO:0007669"/>
    <property type="project" value="UniProtKB-KW"/>
</dbReference>
<dbReference type="Pfam" id="PF12774">
    <property type="entry name" value="AAA_6"/>
    <property type="match status" value="1"/>
</dbReference>
<organism evidence="13 14">
    <name type="scientific">Kipferlia bialata</name>
    <dbReference type="NCBI Taxonomy" id="797122"/>
    <lineage>
        <taxon>Eukaryota</taxon>
        <taxon>Metamonada</taxon>
        <taxon>Carpediemonas-like organisms</taxon>
        <taxon>Kipferlia</taxon>
    </lineage>
</organism>
<evidence type="ECO:0000256" key="5">
    <source>
        <dbReference type="ARBA" id="ARBA00022840"/>
    </source>
</evidence>
<evidence type="ECO:0000259" key="12">
    <source>
        <dbReference type="Pfam" id="PF12774"/>
    </source>
</evidence>
<dbReference type="OrthoDB" id="447173at2759"/>
<dbReference type="FunFam" id="3.40.50.300:FF:000044">
    <property type="entry name" value="Dynein heavy chain 5, axonemal"/>
    <property type="match status" value="1"/>
</dbReference>
<sequence length="247" mass="27675">VLHTSSVRHGLKQARMKCVQLLSKLTDMVRKPQSKLLHKKITTIITLEVHNRDVIERMYRAGVETANDFTWMSQMRYYWSQKTENAYIQQTTTQFDYGCEYIGNCGRLVITPLTDRCYMTLTTALHLKRGGSPEGPAGTGKTETVKDLGKNLAKMVIVFNCSEGLNYKSLGRMFSGLAQTGGWGCFDEFNRIEIEVLSVVAQQIMTILAAISRNAKHFVFQGAEIALNGGMGIFITMNPGYAGRTVR</sequence>
<dbReference type="PANTHER" id="PTHR45703">
    <property type="entry name" value="DYNEIN HEAVY CHAIN"/>
    <property type="match status" value="1"/>
</dbReference>
<evidence type="ECO:0000256" key="3">
    <source>
        <dbReference type="ARBA" id="ARBA00022701"/>
    </source>
</evidence>
<keyword evidence="10" id="KW-0206">Cytoskeleton</keyword>
<evidence type="ECO:0000256" key="7">
    <source>
        <dbReference type="ARBA" id="ARBA00023054"/>
    </source>
</evidence>
<dbReference type="GO" id="GO:0051959">
    <property type="term" value="F:dynein light intermediate chain binding"/>
    <property type="evidence" value="ECO:0007669"/>
    <property type="project" value="InterPro"/>
</dbReference>
<dbReference type="Proteomes" id="UP000265618">
    <property type="component" value="Unassembled WGS sequence"/>
</dbReference>
<evidence type="ECO:0000256" key="6">
    <source>
        <dbReference type="ARBA" id="ARBA00023017"/>
    </source>
</evidence>
<dbReference type="GO" id="GO:0005524">
    <property type="term" value="F:ATP binding"/>
    <property type="evidence" value="ECO:0007669"/>
    <property type="project" value="UniProtKB-KW"/>
</dbReference>
<evidence type="ECO:0000256" key="8">
    <source>
        <dbReference type="ARBA" id="ARBA00023069"/>
    </source>
</evidence>